<dbReference type="EMBL" id="AP021861">
    <property type="protein sequence ID" value="BBO31807.1"/>
    <property type="molecule type" value="Genomic_DNA"/>
</dbReference>
<proteinExistence type="predicted"/>
<dbReference type="KEGG" id="lpav:PLANPX_1419"/>
<name>A0A5K7X7H8_9BACT</name>
<keyword evidence="2" id="KW-1185">Reference proteome</keyword>
<gene>
    <name evidence="1" type="ORF">PLANPX_1419</name>
</gene>
<organism evidence="1 2">
    <name type="scientific">Lacipirellula parvula</name>
    <dbReference type="NCBI Taxonomy" id="2650471"/>
    <lineage>
        <taxon>Bacteria</taxon>
        <taxon>Pseudomonadati</taxon>
        <taxon>Planctomycetota</taxon>
        <taxon>Planctomycetia</taxon>
        <taxon>Pirellulales</taxon>
        <taxon>Lacipirellulaceae</taxon>
        <taxon>Lacipirellula</taxon>
    </lineage>
</organism>
<accession>A0A5K7X7H8</accession>
<evidence type="ECO:0000313" key="1">
    <source>
        <dbReference type="EMBL" id="BBO31807.1"/>
    </source>
</evidence>
<sequence>MRVPSCESQATWKHAIRYVAAFNSQLESRNSQLYRLPSRT</sequence>
<protein>
    <submittedName>
        <fullName evidence="1">Uncharacterized protein</fullName>
    </submittedName>
</protein>
<dbReference type="AlphaFoldDB" id="A0A5K7X7H8"/>
<evidence type="ECO:0000313" key="2">
    <source>
        <dbReference type="Proteomes" id="UP000326837"/>
    </source>
</evidence>
<reference evidence="2" key="1">
    <citation type="submission" date="2019-10" db="EMBL/GenBank/DDBJ databases">
        <title>Lacipirellula parvula gen. nov., sp. nov., representing a lineage of planctomycetes widespread in freshwater anoxic habitats, and description of the family Lacipirellulaceae.</title>
        <authorList>
            <person name="Dedysh S.N."/>
            <person name="Kulichevskaya I.S."/>
            <person name="Beletsky A.V."/>
            <person name="Rakitin A.L."/>
            <person name="Mardanov A.V."/>
            <person name="Ivanova A.A."/>
            <person name="Saltykova V.X."/>
            <person name="Rijpstra W.I.C."/>
            <person name="Sinninghe Damste J.S."/>
            <person name="Ravin N.V."/>
        </authorList>
    </citation>
    <scope>NUCLEOTIDE SEQUENCE [LARGE SCALE GENOMIC DNA]</scope>
    <source>
        <strain evidence="2">PX69</strain>
    </source>
</reference>
<dbReference type="Proteomes" id="UP000326837">
    <property type="component" value="Chromosome"/>
</dbReference>